<comment type="caution">
    <text evidence="6">The sequence shown here is derived from an EMBL/GenBank/DDBJ whole genome shotgun (WGS) entry which is preliminary data.</text>
</comment>
<keyword evidence="3 5" id="KW-0687">Ribonucleoprotein</keyword>
<gene>
    <name evidence="5 6" type="primary">rpmG</name>
    <name evidence="6" type="ORF">P4T90_21820</name>
</gene>
<dbReference type="NCBIfam" id="TIGR01023">
    <property type="entry name" value="rpmG_bact"/>
    <property type="match status" value="1"/>
</dbReference>
<dbReference type="RefSeq" id="WP_083953177.1">
    <property type="nucleotide sequence ID" value="NZ_JARMAB010000039.1"/>
</dbReference>
<dbReference type="NCBIfam" id="NF001764">
    <property type="entry name" value="PRK00504.1"/>
    <property type="match status" value="1"/>
</dbReference>
<evidence type="ECO:0000256" key="2">
    <source>
        <dbReference type="ARBA" id="ARBA00022980"/>
    </source>
</evidence>
<dbReference type="EMBL" id="JARMAB010000039">
    <property type="protein sequence ID" value="MED1205677.1"/>
    <property type="molecule type" value="Genomic_DNA"/>
</dbReference>
<evidence type="ECO:0000256" key="4">
    <source>
        <dbReference type="ARBA" id="ARBA00035176"/>
    </source>
</evidence>
<keyword evidence="2 5" id="KW-0689">Ribosomal protein</keyword>
<organism evidence="6 7">
    <name type="scientific">Heyndrickxia acidicola</name>
    <dbReference type="NCBI Taxonomy" id="209389"/>
    <lineage>
        <taxon>Bacteria</taxon>
        <taxon>Bacillati</taxon>
        <taxon>Bacillota</taxon>
        <taxon>Bacilli</taxon>
        <taxon>Bacillales</taxon>
        <taxon>Bacillaceae</taxon>
        <taxon>Heyndrickxia</taxon>
    </lineage>
</organism>
<name>A0ABU6MLV9_9BACI</name>
<evidence type="ECO:0000256" key="5">
    <source>
        <dbReference type="HAMAP-Rule" id="MF_00294"/>
    </source>
</evidence>
<evidence type="ECO:0000313" key="6">
    <source>
        <dbReference type="EMBL" id="MED1205677.1"/>
    </source>
</evidence>
<dbReference type="InterPro" id="IPR011332">
    <property type="entry name" value="Ribosomal_zn-bd"/>
</dbReference>
<dbReference type="InterPro" id="IPR001705">
    <property type="entry name" value="Ribosomal_bL33"/>
</dbReference>
<evidence type="ECO:0000256" key="1">
    <source>
        <dbReference type="ARBA" id="ARBA00007596"/>
    </source>
</evidence>
<evidence type="ECO:0000313" key="7">
    <source>
        <dbReference type="Proteomes" id="UP001341444"/>
    </source>
</evidence>
<dbReference type="HAMAP" id="MF_00294">
    <property type="entry name" value="Ribosomal_bL33"/>
    <property type="match status" value="1"/>
</dbReference>
<dbReference type="Pfam" id="PF00471">
    <property type="entry name" value="Ribosomal_L33"/>
    <property type="match status" value="1"/>
</dbReference>
<reference evidence="6 7" key="1">
    <citation type="submission" date="2023-03" db="EMBL/GenBank/DDBJ databases">
        <title>Bacillus Genome Sequencing.</title>
        <authorList>
            <person name="Dunlap C."/>
        </authorList>
    </citation>
    <scope>NUCLEOTIDE SEQUENCE [LARGE SCALE GENOMIC DNA]</scope>
    <source>
        <strain evidence="6 7">B-23453</strain>
    </source>
</reference>
<evidence type="ECO:0000256" key="3">
    <source>
        <dbReference type="ARBA" id="ARBA00023274"/>
    </source>
</evidence>
<dbReference type="InterPro" id="IPR038584">
    <property type="entry name" value="Ribosomal_bL33_sf"/>
</dbReference>
<accession>A0ABU6MLV9</accession>
<dbReference type="Gene3D" id="2.20.28.120">
    <property type="entry name" value="Ribosomal protein L33"/>
    <property type="match status" value="1"/>
</dbReference>
<dbReference type="SUPFAM" id="SSF57829">
    <property type="entry name" value="Zn-binding ribosomal proteins"/>
    <property type="match status" value="1"/>
</dbReference>
<keyword evidence="7" id="KW-1185">Reference proteome</keyword>
<proteinExistence type="inferred from homology"/>
<comment type="similarity">
    <text evidence="1 5">Belongs to the bacterial ribosomal protein bL33 family.</text>
</comment>
<sequence>MQKKIVLACSQCGTRNYSTAATKQSQTVRLEMNKFCKRCNAHSIHRETK</sequence>
<protein>
    <recommendedName>
        <fullName evidence="4 5">Large ribosomal subunit protein bL33</fullName>
    </recommendedName>
</protein>
<dbReference type="Proteomes" id="UP001341444">
    <property type="component" value="Unassembled WGS sequence"/>
</dbReference>
<dbReference type="GO" id="GO:0005840">
    <property type="term" value="C:ribosome"/>
    <property type="evidence" value="ECO:0007669"/>
    <property type="project" value="UniProtKB-KW"/>
</dbReference>